<dbReference type="PANTHER" id="PTHR13353:SF5">
    <property type="entry name" value="TRANSMEMBRANE PROTEIN 19"/>
    <property type="match status" value="1"/>
</dbReference>
<evidence type="ECO:0000313" key="8">
    <source>
        <dbReference type="Proteomes" id="UP001590950"/>
    </source>
</evidence>
<comment type="subcellular location">
    <subcellularLocation>
        <location evidence="1">Membrane</location>
        <topology evidence="1">Multi-pass membrane protein</topology>
    </subcellularLocation>
</comment>
<evidence type="ECO:0008006" key="9">
    <source>
        <dbReference type="Google" id="ProtNLM"/>
    </source>
</evidence>
<dbReference type="EMBL" id="JBEFKJ010000023">
    <property type="protein sequence ID" value="KAL2039981.1"/>
    <property type="molecule type" value="Genomic_DNA"/>
</dbReference>
<dbReference type="InterPro" id="IPR002794">
    <property type="entry name" value="DUF92_TMEM19"/>
</dbReference>
<sequence>MHPYIAVPATCALVYRAWSRKSLTPAGIVTAAFTAIIHAIHPWSIFFALLVVFFLAGTAVTKIKYEVKAQLTLASSGFSGGEGARTHIQVLANSVVASALILLHYRQLLARERGYGPKQDCWAYGSDLLVVGIVSNYAAVAADTFSSELGILSNSKPRLLTSWNLRQVPPGTNGGISLTGTLAGFGGALVIAITSVVLLPFCTMETGIRGRAFGNKPGLEGGNGWGPKEQLFWVLAVAIWGGLGSMLDSALGGWFQASVIDTRTGKVIEGTGGKKVLVSGSRVPANKKSDEPSRHIESGLGILDNNAVNLLMAFLMSVGGMLVASYVWHIPLRSTFELIGQ</sequence>
<comment type="similarity">
    <text evidence="2">Belongs to the TMEM19 family.</text>
</comment>
<evidence type="ECO:0000256" key="3">
    <source>
        <dbReference type="ARBA" id="ARBA00022692"/>
    </source>
</evidence>
<feature type="transmembrane region" description="Helical" evidence="6">
    <location>
        <begin position="231"/>
        <end position="255"/>
    </location>
</feature>
<evidence type="ECO:0000256" key="4">
    <source>
        <dbReference type="ARBA" id="ARBA00022989"/>
    </source>
</evidence>
<reference evidence="7 8" key="1">
    <citation type="submission" date="2024-09" db="EMBL/GenBank/DDBJ databases">
        <title>Rethinking Asexuality: The Enigmatic Case of Functional Sexual Genes in Lepraria (Stereocaulaceae).</title>
        <authorList>
            <person name="Doellman M."/>
            <person name="Sun Y."/>
            <person name="Barcenas-Pena A."/>
            <person name="Lumbsch H.T."/>
            <person name="Grewe F."/>
        </authorList>
    </citation>
    <scope>NUCLEOTIDE SEQUENCE [LARGE SCALE GENOMIC DNA]</scope>
    <source>
        <strain evidence="7 8">Mercado 3170</strain>
    </source>
</reference>
<keyword evidence="8" id="KW-1185">Reference proteome</keyword>
<accession>A0ABR4A4Y0</accession>
<evidence type="ECO:0000256" key="2">
    <source>
        <dbReference type="ARBA" id="ARBA00009012"/>
    </source>
</evidence>
<evidence type="ECO:0000313" key="7">
    <source>
        <dbReference type="EMBL" id="KAL2039981.1"/>
    </source>
</evidence>
<keyword evidence="5 6" id="KW-0472">Membrane</keyword>
<feature type="transmembrane region" description="Helical" evidence="6">
    <location>
        <begin position="307"/>
        <end position="328"/>
    </location>
</feature>
<name>A0ABR4A4Y0_9LECA</name>
<gene>
    <name evidence="7" type="ORF">N7G274_007384</name>
</gene>
<organism evidence="7 8">
    <name type="scientific">Stereocaulon virgatum</name>
    <dbReference type="NCBI Taxonomy" id="373712"/>
    <lineage>
        <taxon>Eukaryota</taxon>
        <taxon>Fungi</taxon>
        <taxon>Dikarya</taxon>
        <taxon>Ascomycota</taxon>
        <taxon>Pezizomycotina</taxon>
        <taxon>Lecanoromycetes</taxon>
        <taxon>OSLEUM clade</taxon>
        <taxon>Lecanoromycetidae</taxon>
        <taxon>Lecanorales</taxon>
        <taxon>Lecanorineae</taxon>
        <taxon>Stereocaulaceae</taxon>
        <taxon>Stereocaulon</taxon>
    </lineage>
</organism>
<feature type="transmembrane region" description="Helical" evidence="6">
    <location>
        <begin position="46"/>
        <end position="65"/>
    </location>
</feature>
<evidence type="ECO:0000256" key="1">
    <source>
        <dbReference type="ARBA" id="ARBA00004141"/>
    </source>
</evidence>
<comment type="caution">
    <text evidence="7">The sequence shown here is derived from an EMBL/GenBank/DDBJ whole genome shotgun (WGS) entry which is preliminary data.</text>
</comment>
<feature type="transmembrane region" description="Helical" evidence="6">
    <location>
        <begin position="176"/>
        <end position="201"/>
    </location>
</feature>
<keyword evidence="4 6" id="KW-1133">Transmembrane helix</keyword>
<dbReference type="PANTHER" id="PTHR13353">
    <property type="entry name" value="TRANSMEMBRANE PROTEIN 19"/>
    <property type="match status" value="1"/>
</dbReference>
<protein>
    <recommendedName>
        <fullName evidence="9">DUF92-domain-containing protein</fullName>
    </recommendedName>
</protein>
<evidence type="ECO:0000256" key="6">
    <source>
        <dbReference type="SAM" id="Phobius"/>
    </source>
</evidence>
<dbReference type="Pfam" id="PF01940">
    <property type="entry name" value="DUF92"/>
    <property type="match status" value="1"/>
</dbReference>
<proteinExistence type="inferred from homology"/>
<keyword evidence="3 6" id="KW-0812">Transmembrane</keyword>
<evidence type="ECO:0000256" key="5">
    <source>
        <dbReference type="ARBA" id="ARBA00023136"/>
    </source>
</evidence>
<dbReference type="Proteomes" id="UP001590950">
    <property type="component" value="Unassembled WGS sequence"/>
</dbReference>